<sequence length="309" mass="35389">MGVQGDPGAKVKKGRGLLWSEARDGYLFILPWILGFIIFTAGPMLASLYISFTRWEIVTPSVWVGGAQYVKLFNDDRFWLSLYNTSYYVFIGVPLHLFFALLAALAVNMNLRGIHFFRTAYYVPSLTPVVANSILWVWIFHPEWGLANAFLEWIGLEGLYWLQDPRLAKPALIVMSFWSIGGQMVILLAGLKGIPMELYEAASIDGANWWSRFWRITLPLLTPALFFNLIIAIIGAFQVFTQAYIMTEGGPSYSTLFYLLYLFRAAFENFRMGYASAMAWVLFVIVLTFTAIQFMLSDRWVFYEGDVRR</sequence>
<dbReference type="InterPro" id="IPR035906">
    <property type="entry name" value="MetI-like_sf"/>
</dbReference>
<feature type="transmembrane region" description="Helical" evidence="7">
    <location>
        <begin position="25"/>
        <end position="50"/>
    </location>
</feature>
<dbReference type="InterPro" id="IPR051393">
    <property type="entry name" value="ABC_transporter_permease"/>
</dbReference>
<feature type="transmembrane region" description="Helical" evidence="7">
    <location>
        <begin position="212"/>
        <end position="237"/>
    </location>
</feature>
<organism evidence="9">
    <name type="scientific">Caldilineaceae bacterium SB0664_bin_27</name>
    <dbReference type="NCBI Taxonomy" id="2605260"/>
    <lineage>
        <taxon>Bacteria</taxon>
        <taxon>Bacillati</taxon>
        <taxon>Chloroflexota</taxon>
        <taxon>Caldilineae</taxon>
        <taxon>Caldilineales</taxon>
        <taxon>Caldilineaceae</taxon>
    </lineage>
</organism>
<feature type="transmembrane region" description="Helical" evidence="7">
    <location>
        <begin position="275"/>
        <end position="296"/>
    </location>
</feature>
<evidence type="ECO:0000259" key="8">
    <source>
        <dbReference type="PROSITE" id="PS50928"/>
    </source>
</evidence>
<evidence type="ECO:0000256" key="6">
    <source>
        <dbReference type="ARBA" id="ARBA00023136"/>
    </source>
</evidence>
<evidence type="ECO:0000256" key="1">
    <source>
        <dbReference type="ARBA" id="ARBA00004651"/>
    </source>
</evidence>
<dbReference type="AlphaFoldDB" id="A0A6B0YWW3"/>
<dbReference type="CDD" id="cd06261">
    <property type="entry name" value="TM_PBP2"/>
    <property type="match status" value="1"/>
</dbReference>
<keyword evidence="4 7" id="KW-0812">Transmembrane</keyword>
<dbReference type="PANTHER" id="PTHR30193:SF1">
    <property type="entry name" value="ABC TRANSPORTER PERMEASE PROTEIN YESP-RELATED"/>
    <property type="match status" value="1"/>
</dbReference>
<dbReference type="Gene3D" id="1.10.3720.10">
    <property type="entry name" value="MetI-like"/>
    <property type="match status" value="1"/>
</dbReference>
<reference evidence="9" key="1">
    <citation type="submission" date="2019-09" db="EMBL/GenBank/DDBJ databases">
        <title>Characterisation of the sponge microbiome using genome-centric metagenomics.</title>
        <authorList>
            <person name="Engelberts J.P."/>
            <person name="Robbins S.J."/>
            <person name="De Goeij J.M."/>
            <person name="Aranda M."/>
            <person name="Bell S.C."/>
            <person name="Webster N.S."/>
        </authorList>
    </citation>
    <scope>NUCLEOTIDE SEQUENCE</scope>
    <source>
        <strain evidence="9">SB0664_bin_27</strain>
    </source>
</reference>
<dbReference type="GO" id="GO:0055085">
    <property type="term" value="P:transmembrane transport"/>
    <property type="evidence" value="ECO:0007669"/>
    <property type="project" value="InterPro"/>
</dbReference>
<comment type="subcellular location">
    <subcellularLocation>
        <location evidence="1 7">Cell membrane</location>
        <topology evidence="1 7">Multi-pass membrane protein</topology>
    </subcellularLocation>
</comment>
<protein>
    <submittedName>
        <fullName evidence="9">Sugar ABC transporter permease</fullName>
    </submittedName>
</protein>
<accession>A0A6B0YWW3</accession>
<keyword evidence="3" id="KW-1003">Cell membrane</keyword>
<dbReference type="SUPFAM" id="SSF161098">
    <property type="entry name" value="MetI-like"/>
    <property type="match status" value="1"/>
</dbReference>
<feature type="transmembrane region" description="Helical" evidence="7">
    <location>
        <begin position="119"/>
        <end position="139"/>
    </location>
</feature>
<dbReference type="PROSITE" id="PS50928">
    <property type="entry name" value="ABC_TM1"/>
    <property type="match status" value="1"/>
</dbReference>
<feature type="domain" description="ABC transmembrane type-1" evidence="8">
    <location>
        <begin position="82"/>
        <end position="293"/>
    </location>
</feature>
<evidence type="ECO:0000313" key="9">
    <source>
        <dbReference type="EMBL" id="MXY94242.1"/>
    </source>
</evidence>
<evidence type="ECO:0000256" key="2">
    <source>
        <dbReference type="ARBA" id="ARBA00022448"/>
    </source>
</evidence>
<feature type="transmembrane region" description="Helical" evidence="7">
    <location>
        <begin position="243"/>
        <end position="263"/>
    </location>
</feature>
<keyword evidence="6 7" id="KW-0472">Membrane</keyword>
<comment type="caution">
    <text evidence="9">The sequence shown here is derived from an EMBL/GenBank/DDBJ whole genome shotgun (WGS) entry which is preliminary data.</text>
</comment>
<dbReference type="Pfam" id="PF00528">
    <property type="entry name" value="BPD_transp_1"/>
    <property type="match status" value="1"/>
</dbReference>
<dbReference type="PANTHER" id="PTHR30193">
    <property type="entry name" value="ABC TRANSPORTER PERMEASE PROTEIN"/>
    <property type="match status" value="1"/>
</dbReference>
<feature type="transmembrane region" description="Helical" evidence="7">
    <location>
        <begin position="171"/>
        <end position="191"/>
    </location>
</feature>
<comment type="similarity">
    <text evidence="7">Belongs to the binding-protein-dependent transport system permease family.</text>
</comment>
<keyword evidence="2 7" id="KW-0813">Transport</keyword>
<dbReference type="EMBL" id="VXRG01000104">
    <property type="protein sequence ID" value="MXY94242.1"/>
    <property type="molecule type" value="Genomic_DNA"/>
</dbReference>
<evidence type="ECO:0000256" key="7">
    <source>
        <dbReference type="RuleBase" id="RU363032"/>
    </source>
</evidence>
<evidence type="ECO:0000256" key="5">
    <source>
        <dbReference type="ARBA" id="ARBA00022989"/>
    </source>
</evidence>
<name>A0A6B0YWW3_9CHLR</name>
<dbReference type="GO" id="GO:0005886">
    <property type="term" value="C:plasma membrane"/>
    <property type="evidence" value="ECO:0007669"/>
    <property type="project" value="UniProtKB-SubCell"/>
</dbReference>
<keyword evidence="5 7" id="KW-1133">Transmembrane helix</keyword>
<evidence type="ECO:0000256" key="4">
    <source>
        <dbReference type="ARBA" id="ARBA00022692"/>
    </source>
</evidence>
<feature type="transmembrane region" description="Helical" evidence="7">
    <location>
        <begin position="87"/>
        <end position="107"/>
    </location>
</feature>
<gene>
    <name evidence="9" type="ORF">F4Y42_12435</name>
</gene>
<evidence type="ECO:0000256" key="3">
    <source>
        <dbReference type="ARBA" id="ARBA00022475"/>
    </source>
</evidence>
<dbReference type="InterPro" id="IPR000515">
    <property type="entry name" value="MetI-like"/>
</dbReference>
<proteinExistence type="inferred from homology"/>